<gene>
    <name evidence="5" type="ORF">ERUC_LOCUS4556</name>
</gene>
<dbReference type="PANTHER" id="PTHR11564:SF5">
    <property type="entry name" value="SIGNAL RECOGNITION PARTICLE SUBUNIT SRP54"/>
    <property type="match status" value="1"/>
</dbReference>
<comment type="caution">
    <text evidence="5">The sequence shown here is derived from an EMBL/GenBank/DDBJ whole genome shotgun (WGS) entry which is preliminary data.</text>
</comment>
<dbReference type="AlphaFoldDB" id="A0ABC8IYW8"/>
<keyword evidence="1" id="KW-0547">Nucleotide-binding</keyword>
<dbReference type="Proteomes" id="UP001642260">
    <property type="component" value="Unassembled WGS sequence"/>
</dbReference>
<dbReference type="Gene3D" id="3.40.50.300">
    <property type="entry name" value="P-loop containing nucleotide triphosphate hydrolases"/>
    <property type="match status" value="1"/>
</dbReference>
<keyword evidence="3" id="KW-0812">Transmembrane</keyword>
<proteinExistence type="predicted"/>
<feature type="domain" description="SRP54-type proteins GTP-binding" evidence="4">
    <location>
        <begin position="135"/>
        <end position="186"/>
    </location>
</feature>
<dbReference type="GO" id="GO:0005525">
    <property type="term" value="F:GTP binding"/>
    <property type="evidence" value="ECO:0007669"/>
    <property type="project" value="UniProtKB-KW"/>
</dbReference>
<keyword evidence="2" id="KW-0342">GTP-binding</keyword>
<feature type="transmembrane region" description="Helical" evidence="3">
    <location>
        <begin position="105"/>
        <end position="126"/>
    </location>
</feature>
<evidence type="ECO:0000256" key="2">
    <source>
        <dbReference type="ARBA" id="ARBA00023134"/>
    </source>
</evidence>
<evidence type="ECO:0000256" key="1">
    <source>
        <dbReference type="ARBA" id="ARBA00022741"/>
    </source>
</evidence>
<protein>
    <recommendedName>
        <fullName evidence="4">SRP54-type proteins GTP-binding domain-containing protein</fullName>
    </recommendedName>
</protein>
<dbReference type="InterPro" id="IPR000897">
    <property type="entry name" value="SRP54_GTPase_dom"/>
</dbReference>
<organism evidence="5 6">
    <name type="scientific">Eruca vesicaria subsp. sativa</name>
    <name type="common">Garden rocket</name>
    <name type="synonym">Eruca sativa</name>
    <dbReference type="NCBI Taxonomy" id="29727"/>
    <lineage>
        <taxon>Eukaryota</taxon>
        <taxon>Viridiplantae</taxon>
        <taxon>Streptophyta</taxon>
        <taxon>Embryophyta</taxon>
        <taxon>Tracheophyta</taxon>
        <taxon>Spermatophyta</taxon>
        <taxon>Magnoliopsida</taxon>
        <taxon>eudicotyledons</taxon>
        <taxon>Gunneridae</taxon>
        <taxon>Pentapetalae</taxon>
        <taxon>rosids</taxon>
        <taxon>malvids</taxon>
        <taxon>Brassicales</taxon>
        <taxon>Brassicaceae</taxon>
        <taxon>Brassiceae</taxon>
        <taxon>Eruca</taxon>
    </lineage>
</organism>
<evidence type="ECO:0000256" key="3">
    <source>
        <dbReference type="SAM" id="Phobius"/>
    </source>
</evidence>
<dbReference type="InterPro" id="IPR027417">
    <property type="entry name" value="P-loop_NTPase"/>
</dbReference>
<dbReference type="PANTHER" id="PTHR11564">
    <property type="entry name" value="SIGNAL RECOGNITION PARTICLE 54K PROTEIN SRP54"/>
    <property type="match status" value="1"/>
</dbReference>
<keyword evidence="3" id="KW-0472">Membrane</keyword>
<accession>A0ABC8IYW8</accession>
<keyword evidence="3" id="KW-1133">Transmembrane helix</keyword>
<evidence type="ECO:0000259" key="4">
    <source>
        <dbReference type="Pfam" id="PF00448"/>
    </source>
</evidence>
<name>A0ABC8IYW8_ERUVS</name>
<sequence length="186" mass="20451">MVGNVEENESVVVVKETCVAPSGVDGSENGQIIVEEWEKKKIEDVLVVDTEHMDLKETLELVLKVFTGICLKGEAKLDESPPIHGSHCCCFPSSYYTYHGDDFRIIWYMLFNSALAYFINLTNFLVTKHTSALTLQKPHLVIFVMDSSIGQAAFDQSQAFKQSVAVGAVIITKMYGHTKGGGALSA</sequence>
<evidence type="ECO:0000313" key="6">
    <source>
        <dbReference type="Proteomes" id="UP001642260"/>
    </source>
</evidence>
<keyword evidence="6" id="KW-1185">Reference proteome</keyword>
<evidence type="ECO:0000313" key="5">
    <source>
        <dbReference type="EMBL" id="CAH8306429.1"/>
    </source>
</evidence>
<reference evidence="5 6" key="1">
    <citation type="submission" date="2022-03" db="EMBL/GenBank/DDBJ databases">
        <authorList>
            <person name="Macdonald S."/>
            <person name="Ahmed S."/>
            <person name="Newling K."/>
        </authorList>
    </citation>
    <scope>NUCLEOTIDE SEQUENCE [LARGE SCALE GENOMIC DNA]</scope>
</reference>
<dbReference type="InterPro" id="IPR022941">
    <property type="entry name" value="SRP54"/>
</dbReference>
<dbReference type="EMBL" id="CAKOAT010064711">
    <property type="protein sequence ID" value="CAH8306429.1"/>
    <property type="molecule type" value="Genomic_DNA"/>
</dbReference>
<dbReference type="Pfam" id="PF00448">
    <property type="entry name" value="SRP54"/>
    <property type="match status" value="1"/>
</dbReference>